<dbReference type="Pfam" id="PF10613">
    <property type="entry name" value="Lig_chan-Glu_bd"/>
    <property type="match status" value="1"/>
</dbReference>
<dbReference type="AlphaFoldDB" id="A0A1Y1ICK6"/>
<feature type="transmembrane region" description="Helical" evidence="11">
    <location>
        <begin position="135"/>
        <end position="159"/>
    </location>
</feature>
<evidence type="ECO:0000256" key="10">
    <source>
        <dbReference type="ARBA" id="ARBA00023303"/>
    </source>
</evidence>
<reference evidence="13 14" key="1">
    <citation type="journal article" date="2014" name="Nat. Commun.">
        <title>Klebsormidium flaccidum genome reveals primary factors for plant terrestrial adaptation.</title>
        <authorList>
            <person name="Hori K."/>
            <person name="Maruyama F."/>
            <person name="Fujisawa T."/>
            <person name="Togashi T."/>
            <person name="Yamamoto N."/>
            <person name="Seo M."/>
            <person name="Sato S."/>
            <person name="Yamada T."/>
            <person name="Mori H."/>
            <person name="Tajima N."/>
            <person name="Moriyama T."/>
            <person name="Ikeuchi M."/>
            <person name="Watanabe M."/>
            <person name="Wada H."/>
            <person name="Kobayashi K."/>
            <person name="Saito M."/>
            <person name="Masuda T."/>
            <person name="Sasaki-Sekimoto Y."/>
            <person name="Mashiguchi K."/>
            <person name="Awai K."/>
            <person name="Shimojima M."/>
            <person name="Masuda S."/>
            <person name="Iwai M."/>
            <person name="Nobusawa T."/>
            <person name="Narise T."/>
            <person name="Kondo S."/>
            <person name="Saito H."/>
            <person name="Sato R."/>
            <person name="Murakawa M."/>
            <person name="Ihara Y."/>
            <person name="Oshima-Yamada Y."/>
            <person name="Ohtaka K."/>
            <person name="Satoh M."/>
            <person name="Sonobe K."/>
            <person name="Ishii M."/>
            <person name="Ohtani R."/>
            <person name="Kanamori-Sato M."/>
            <person name="Honoki R."/>
            <person name="Miyazaki D."/>
            <person name="Mochizuki H."/>
            <person name="Umetsu J."/>
            <person name="Higashi K."/>
            <person name="Shibata D."/>
            <person name="Kamiya Y."/>
            <person name="Sato N."/>
            <person name="Nakamura Y."/>
            <person name="Tabata S."/>
            <person name="Ida S."/>
            <person name="Kurokawa K."/>
            <person name="Ohta H."/>
        </authorList>
    </citation>
    <scope>NUCLEOTIDE SEQUENCE [LARGE SCALE GENOMIC DNA]</scope>
    <source>
        <strain evidence="13 14">NIES-2285</strain>
    </source>
</reference>
<organism evidence="13 14">
    <name type="scientific">Klebsormidium nitens</name>
    <name type="common">Green alga</name>
    <name type="synonym">Ulothrix nitens</name>
    <dbReference type="NCBI Taxonomy" id="105231"/>
    <lineage>
        <taxon>Eukaryota</taxon>
        <taxon>Viridiplantae</taxon>
        <taxon>Streptophyta</taxon>
        <taxon>Klebsormidiophyceae</taxon>
        <taxon>Klebsormidiales</taxon>
        <taxon>Klebsormidiaceae</taxon>
        <taxon>Klebsormidium</taxon>
    </lineage>
</organism>
<name>A0A1Y1ICK6_KLENI</name>
<sequence length="518" mass="56521">MANLASLTQINVVVAERPPYAYPNASDPYGWSGMLVSLIPVLFQAAGINASLNFYESPDNGGGTLKNGTWNGVTGELIAKRADIAAFPLVQSPGRPDYIDMSYSYNEAGLGILVKKQISSSSGTTLYLKPFTSDLWAVLICTVLGMGFALYLLSLVSPLGGYAIKRMRNVTAGTEEQRYVIEDMLDSFLIDVLMAAVNNAWEPRGKSWSIRLPFVAYIFFMLIIISSYTANFASYLTVNQFSTVVSSLQDLKKGGLNFTINAGGATYTYFTQSLAPTILTLQPKLSTVDATFPGLDSVRSGAASAYIGESPTLRYFAGMEPCDLAVVGQPFGPSVYTLGLQFNSPYTPRINEAMLTLKGNGYLDRLQRIWIQDANVCGGNSASDTIGALSISDFSGLWYLLLVAIAFGFVWAGLERYVLFLLTRYPSLRDRLAAWKAAAARHGKNFEMTRVFSHVFSRSVSILVRSKSEIAAATPTGRARAPASAEEERSTERAARLAVENYDREKAERAAQKVGRLW</sequence>
<dbReference type="Proteomes" id="UP000054558">
    <property type="component" value="Unassembled WGS sequence"/>
</dbReference>
<feature type="transmembrane region" description="Helical" evidence="11">
    <location>
        <begin position="397"/>
        <end position="422"/>
    </location>
</feature>
<dbReference type="GO" id="GO:0015276">
    <property type="term" value="F:ligand-gated monoatomic ion channel activity"/>
    <property type="evidence" value="ECO:0000318"/>
    <property type="project" value="GO_Central"/>
</dbReference>
<keyword evidence="8" id="KW-0325">Glycoprotein</keyword>
<feature type="transmembrane region" description="Helical" evidence="11">
    <location>
        <begin position="214"/>
        <end position="236"/>
    </location>
</feature>
<dbReference type="OrthoDB" id="5984008at2759"/>
<protein>
    <submittedName>
        <fullName evidence="13">Glutamate receptor</fullName>
    </submittedName>
</protein>
<keyword evidence="3 11" id="KW-0812">Transmembrane</keyword>
<dbReference type="GO" id="GO:0005886">
    <property type="term" value="C:plasma membrane"/>
    <property type="evidence" value="ECO:0000318"/>
    <property type="project" value="GO_Central"/>
</dbReference>
<evidence type="ECO:0000256" key="9">
    <source>
        <dbReference type="ARBA" id="ARBA00023286"/>
    </source>
</evidence>
<evidence type="ECO:0000256" key="6">
    <source>
        <dbReference type="ARBA" id="ARBA00023136"/>
    </source>
</evidence>
<dbReference type="Gene3D" id="1.10.287.70">
    <property type="match status" value="1"/>
</dbReference>
<keyword evidence="2" id="KW-0813">Transport</keyword>
<dbReference type="Pfam" id="PF00060">
    <property type="entry name" value="Lig_chan"/>
    <property type="match status" value="1"/>
</dbReference>
<evidence type="ECO:0000256" key="8">
    <source>
        <dbReference type="ARBA" id="ARBA00023180"/>
    </source>
</evidence>
<dbReference type="GO" id="GO:0038023">
    <property type="term" value="F:signaling receptor activity"/>
    <property type="evidence" value="ECO:0000318"/>
    <property type="project" value="GO_Central"/>
</dbReference>
<accession>A0A1Y1ICK6</accession>
<dbReference type="PANTHER" id="PTHR18966">
    <property type="entry name" value="IONOTROPIC GLUTAMATE RECEPTOR"/>
    <property type="match status" value="1"/>
</dbReference>
<dbReference type="InterPro" id="IPR001320">
    <property type="entry name" value="Iontro_rcpt_C"/>
</dbReference>
<keyword evidence="4 11" id="KW-1133">Transmembrane helix</keyword>
<evidence type="ECO:0000313" key="13">
    <source>
        <dbReference type="EMBL" id="GAQ88650.1"/>
    </source>
</evidence>
<evidence type="ECO:0000256" key="11">
    <source>
        <dbReference type="SAM" id="Phobius"/>
    </source>
</evidence>
<evidence type="ECO:0000313" key="14">
    <source>
        <dbReference type="Proteomes" id="UP000054558"/>
    </source>
</evidence>
<evidence type="ECO:0000256" key="7">
    <source>
        <dbReference type="ARBA" id="ARBA00023170"/>
    </source>
</evidence>
<dbReference type="OMA" id="KNLFGWI"/>
<dbReference type="SUPFAM" id="SSF53850">
    <property type="entry name" value="Periplasmic binding protein-like II"/>
    <property type="match status" value="1"/>
</dbReference>
<keyword evidence="14" id="KW-1185">Reference proteome</keyword>
<proteinExistence type="predicted"/>
<keyword evidence="10" id="KW-0407">Ion channel</keyword>
<evidence type="ECO:0000256" key="1">
    <source>
        <dbReference type="ARBA" id="ARBA00004141"/>
    </source>
</evidence>
<feature type="domain" description="Ionotropic glutamate receptor C-terminal" evidence="12">
    <location>
        <begin position="9"/>
        <end position="373"/>
    </location>
</feature>
<gene>
    <name evidence="13" type="ORF">KFL_004480070</name>
</gene>
<comment type="subcellular location">
    <subcellularLocation>
        <location evidence="1">Membrane</location>
        <topology evidence="1">Multi-pass membrane protein</topology>
    </subcellularLocation>
</comment>
<evidence type="ECO:0000256" key="3">
    <source>
        <dbReference type="ARBA" id="ARBA00022692"/>
    </source>
</evidence>
<dbReference type="SMART" id="SM00079">
    <property type="entry name" value="PBPe"/>
    <property type="match status" value="1"/>
</dbReference>
<evidence type="ECO:0000256" key="4">
    <source>
        <dbReference type="ARBA" id="ARBA00022989"/>
    </source>
</evidence>
<dbReference type="InterPro" id="IPR015683">
    <property type="entry name" value="Ionotropic_Glu_rcpt"/>
</dbReference>
<dbReference type="EMBL" id="DF237397">
    <property type="protein sequence ID" value="GAQ88650.1"/>
    <property type="molecule type" value="Genomic_DNA"/>
</dbReference>
<dbReference type="SMR" id="A0A1Y1ICK6"/>
<evidence type="ECO:0000256" key="5">
    <source>
        <dbReference type="ARBA" id="ARBA00023065"/>
    </source>
</evidence>
<evidence type="ECO:0000259" key="12">
    <source>
        <dbReference type="SMART" id="SM00079"/>
    </source>
</evidence>
<evidence type="ECO:0000256" key="2">
    <source>
        <dbReference type="ARBA" id="ARBA00022448"/>
    </source>
</evidence>
<dbReference type="STRING" id="105231.A0A1Y1ICK6"/>
<dbReference type="Gene3D" id="3.40.190.10">
    <property type="entry name" value="Periplasmic binding protein-like II"/>
    <property type="match status" value="1"/>
</dbReference>
<keyword evidence="6 11" id="KW-0472">Membrane</keyword>
<keyword evidence="5" id="KW-0406">Ion transport</keyword>
<keyword evidence="9" id="KW-1071">Ligand-gated ion channel</keyword>
<dbReference type="InterPro" id="IPR019594">
    <property type="entry name" value="Glu/Gly-bd"/>
</dbReference>
<keyword evidence="7 13" id="KW-0675">Receptor</keyword>